<feature type="transmembrane region" description="Helical" evidence="5">
    <location>
        <begin position="103"/>
        <end position="127"/>
    </location>
</feature>
<evidence type="ECO:0000313" key="7">
    <source>
        <dbReference type="EMBL" id="TDN56779.1"/>
    </source>
</evidence>
<dbReference type="InterPro" id="IPR006153">
    <property type="entry name" value="Cation/H_exchanger_TM"/>
</dbReference>
<comment type="caution">
    <text evidence="7">The sequence shown here is derived from an EMBL/GenBank/DDBJ whole genome shotgun (WGS) entry which is preliminary data.</text>
</comment>
<evidence type="ECO:0000256" key="4">
    <source>
        <dbReference type="ARBA" id="ARBA00023136"/>
    </source>
</evidence>
<evidence type="ECO:0000256" key="5">
    <source>
        <dbReference type="SAM" id="Phobius"/>
    </source>
</evidence>
<feature type="transmembrane region" description="Helical" evidence="5">
    <location>
        <begin position="165"/>
        <end position="187"/>
    </location>
</feature>
<dbReference type="PANTHER" id="PTHR43021">
    <property type="entry name" value="NA(+)/H(+) ANTIPORTER-RELATED"/>
    <property type="match status" value="1"/>
</dbReference>
<dbReference type="GO" id="GO:0015297">
    <property type="term" value="F:antiporter activity"/>
    <property type="evidence" value="ECO:0007669"/>
    <property type="project" value="InterPro"/>
</dbReference>
<feature type="domain" description="Cation/H+ exchanger transmembrane" evidence="6">
    <location>
        <begin position="31"/>
        <end position="390"/>
    </location>
</feature>
<keyword evidence="4 5" id="KW-0472">Membrane</keyword>
<protein>
    <submittedName>
        <fullName evidence="7">Transporter (CPA2 family)</fullName>
    </submittedName>
</protein>
<dbReference type="Pfam" id="PF00999">
    <property type="entry name" value="Na_H_Exchanger"/>
    <property type="match status" value="1"/>
</dbReference>
<feature type="transmembrane region" description="Helical" evidence="5">
    <location>
        <begin position="281"/>
        <end position="302"/>
    </location>
</feature>
<gene>
    <name evidence="7" type="ORF">C7389_101158</name>
</gene>
<feature type="transmembrane region" description="Helical" evidence="5">
    <location>
        <begin position="372"/>
        <end position="391"/>
    </location>
</feature>
<evidence type="ECO:0000256" key="2">
    <source>
        <dbReference type="ARBA" id="ARBA00022692"/>
    </source>
</evidence>
<dbReference type="GO" id="GO:0016020">
    <property type="term" value="C:membrane"/>
    <property type="evidence" value="ECO:0007669"/>
    <property type="project" value="UniProtKB-SubCell"/>
</dbReference>
<name>A0A4R6EET3_9RHOO</name>
<dbReference type="EMBL" id="SNVV01000001">
    <property type="protein sequence ID" value="TDN56779.1"/>
    <property type="molecule type" value="Genomic_DNA"/>
</dbReference>
<dbReference type="AlphaFoldDB" id="A0A4R6EET3"/>
<evidence type="ECO:0000256" key="3">
    <source>
        <dbReference type="ARBA" id="ARBA00022989"/>
    </source>
</evidence>
<organism evidence="7 8">
    <name type="scientific">Azoarcus indigens</name>
    <dbReference type="NCBI Taxonomy" id="29545"/>
    <lineage>
        <taxon>Bacteria</taxon>
        <taxon>Pseudomonadati</taxon>
        <taxon>Pseudomonadota</taxon>
        <taxon>Betaproteobacteria</taxon>
        <taxon>Rhodocyclales</taxon>
        <taxon>Zoogloeaceae</taxon>
        <taxon>Azoarcus</taxon>
    </lineage>
</organism>
<dbReference type="GO" id="GO:1902600">
    <property type="term" value="P:proton transmembrane transport"/>
    <property type="evidence" value="ECO:0007669"/>
    <property type="project" value="InterPro"/>
</dbReference>
<keyword evidence="3 5" id="KW-1133">Transmembrane helix</keyword>
<keyword evidence="2 5" id="KW-0812">Transmembrane</keyword>
<feature type="transmembrane region" description="Helical" evidence="5">
    <location>
        <begin position="199"/>
        <end position="223"/>
    </location>
</feature>
<evidence type="ECO:0000259" key="6">
    <source>
        <dbReference type="Pfam" id="PF00999"/>
    </source>
</evidence>
<comment type="subcellular location">
    <subcellularLocation>
        <location evidence="1">Membrane</location>
        <topology evidence="1">Multi-pass membrane protein</topology>
    </subcellularLocation>
</comment>
<evidence type="ECO:0000256" key="1">
    <source>
        <dbReference type="ARBA" id="ARBA00004141"/>
    </source>
</evidence>
<dbReference type="PANTHER" id="PTHR43021:SF2">
    <property type="entry name" value="CATION_H+ EXCHANGER DOMAIN-CONTAINING PROTEIN"/>
    <property type="match status" value="1"/>
</dbReference>
<proteinExistence type="predicted"/>
<feature type="transmembrane region" description="Helical" evidence="5">
    <location>
        <begin position="12"/>
        <end position="36"/>
    </location>
</feature>
<feature type="transmembrane region" description="Helical" evidence="5">
    <location>
        <begin position="133"/>
        <end position="153"/>
    </location>
</feature>
<dbReference type="InterPro" id="IPR038770">
    <property type="entry name" value="Na+/solute_symporter_sf"/>
</dbReference>
<feature type="transmembrane region" description="Helical" evidence="5">
    <location>
        <begin position="48"/>
        <end position="68"/>
    </location>
</feature>
<dbReference type="Proteomes" id="UP000295129">
    <property type="component" value="Unassembled WGS sequence"/>
</dbReference>
<accession>A0A4R6EET3</accession>
<dbReference type="OrthoDB" id="8617652at2"/>
<keyword evidence="8" id="KW-1185">Reference proteome</keyword>
<sequence length="408" mass="42532">MESPSSLSLWPAFLPLPAFDPFLGFALALVFTALVGEVLARRATLPRVSGYALAGLVLGPLVTGWFSAVELERYRGLVDLALALLLFELGVRLDLRWFRANPWLLAASAAEAALAFLLSLGALLAFGMDWSPALLLAAIALGTSPAVVMRVTAELRAEGQVTSRLLALCALNVAYSVILFTLLLHLARGVAGAGWLQALWQPFYLVAGSLLVAVLVAGAFALLRRLFNPASEQGVVVIFGLLLGALAILSMLKLPPILAPLLAGVLVKLRDPRPQLWAQHFGSLGGVLVVALFMFSGAALYIGHFGTALLLALAVAVARSLGKLGGVLVCGRASGLSTAKSVALGLALLPLSGVALLLAYEAQLADPALGAQVLPVVACLVAVFGVLGPVVSQRALIHVQENRKGEEA</sequence>
<feature type="transmembrane region" description="Helical" evidence="5">
    <location>
        <begin position="74"/>
        <end position="91"/>
    </location>
</feature>
<dbReference type="RefSeq" id="WP_133587399.1">
    <property type="nucleotide sequence ID" value="NZ_SNVV01000001.1"/>
</dbReference>
<dbReference type="Gene3D" id="1.20.1530.20">
    <property type="match status" value="1"/>
</dbReference>
<feature type="transmembrane region" description="Helical" evidence="5">
    <location>
        <begin position="342"/>
        <end position="360"/>
    </location>
</feature>
<feature type="transmembrane region" description="Helical" evidence="5">
    <location>
        <begin position="230"/>
        <end position="248"/>
    </location>
</feature>
<reference evidence="7 8" key="1">
    <citation type="submission" date="2019-03" db="EMBL/GenBank/DDBJ databases">
        <title>Genomic Encyclopedia of Type Strains, Phase IV (KMG-IV): sequencing the most valuable type-strain genomes for metagenomic binning, comparative biology and taxonomic classification.</title>
        <authorList>
            <person name="Goeker M."/>
        </authorList>
    </citation>
    <scope>NUCLEOTIDE SEQUENCE [LARGE SCALE GENOMIC DNA]</scope>
    <source>
        <strain evidence="7 8">DSM 12121</strain>
    </source>
</reference>
<evidence type="ECO:0000313" key="8">
    <source>
        <dbReference type="Proteomes" id="UP000295129"/>
    </source>
</evidence>